<proteinExistence type="predicted"/>
<name>A0ABQ7G1P6_DUNSA</name>
<organism evidence="1 2">
    <name type="scientific">Dunaliella salina</name>
    <name type="common">Green alga</name>
    <name type="synonym">Protococcus salinus</name>
    <dbReference type="NCBI Taxonomy" id="3046"/>
    <lineage>
        <taxon>Eukaryota</taxon>
        <taxon>Viridiplantae</taxon>
        <taxon>Chlorophyta</taxon>
        <taxon>core chlorophytes</taxon>
        <taxon>Chlorophyceae</taxon>
        <taxon>CS clade</taxon>
        <taxon>Chlamydomonadales</taxon>
        <taxon>Dunaliellaceae</taxon>
        <taxon>Dunaliella</taxon>
    </lineage>
</organism>
<keyword evidence="2" id="KW-1185">Reference proteome</keyword>
<evidence type="ECO:0000313" key="1">
    <source>
        <dbReference type="EMBL" id="KAF5828522.1"/>
    </source>
</evidence>
<gene>
    <name evidence="1" type="ORF">DUNSADRAFT_17480</name>
</gene>
<sequence length="72" mass="8234">MRTSSRSSPNWHGLVYQYNCKSPPRGGAGEGLHFRNLIDLWIVLTVSETWQAFHIKNERSRLNEDGAASYQV</sequence>
<reference evidence="1" key="1">
    <citation type="submission" date="2017-08" db="EMBL/GenBank/DDBJ databases">
        <authorList>
            <person name="Polle J.E."/>
            <person name="Barry K."/>
            <person name="Cushman J."/>
            <person name="Schmutz J."/>
            <person name="Tran D."/>
            <person name="Hathwaick L.T."/>
            <person name="Yim W.C."/>
            <person name="Jenkins J."/>
            <person name="Mckie-Krisberg Z.M."/>
            <person name="Prochnik S."/>
            <person name="Lindquist E."/>
            <person name="Dockter R.B."/>
            <person name="Adam C."/>
            <person name="Molina H."/>
            <person name="Bunkerborg J."/>
            <person name="Jin E."/>
            <person name="Buchheim M."/>
            <person name="Magnuson J."/>
        </authorList>
    </citation>
    <scope>NUCLEOTIDE SEQUENCE</scope>
    <source>
        <strain evidence="1">CCAP 19/18</strain>
    </source>
</reference>
<accession>A0ABQ7G1P6</accession>
<dbReference type="Proteomes" id="UP000815325">
    <property type="component" value="Unassembled WGS sequence"/>
</dbReference>
<protein>
    <recommendedName>
        <fullName evidence="3">Encoded protein</fullName>
    </recommendedName>
</protein>
<evidence type="ECO:0000313" key="2">
    <source>
        <dbReference type="Proteomes" id="UP000815325"/>
    </source>
</evidence>
<evidence type="ECO:0008006" key="3">
    <source>
        <dbReference type="Google" id="ProtNLM"/>
    </source>
</evidence>
<dbReference type="EMBL" id="MU070291">
    <property type="protein sequence ID" value="KAF5828522.1"/>
    <property type="molecule type" value="Genomic_DNA"/>
</dbReference>
<comment type="caution">
    <text evidence="1">The sequence shown here is derived from an EMBL/GenBank/DDBJ whole genome shotgun (WGS) entry which is preliminary data.</text>
</comment>